<dbReference type="GO" id="GO:0003743">
    <property type="term" value="F:translation initiation factor activity"/>
    <property type="evidence" value="ECO:0007669"/>
    <property type="project" value="UniProtKB-KW"/>
</dbReference>
<dbReference type="OrthoDB" id="424572at2759"/>
<evidence type="ECO:0000259" key="10">
    <source>
        <dbReference type="PROSITE" id="PS51363"/>
    </source>
</evidence>
<dbReference type="SMART" id="SM00515">
    <property type="entry name" value="eIF5C"/>
    <property type="match status" value="1"/>
</dbReference>
<organism evidence="11">
    <name type="scientific">Capitella teleta</name>
    <name type="common">Polychaete worm</name>
    <dbReference type="NCBI Taxonomy" id="283909"/>
    <lineage>
        <taxon>Eukaryota</taxon>
        <taxon>Metazoa</taxon>
        <taxon>Spiralia</taxon>
        <taxon>Lophotrochozoa</taxon>
        <taxon>Annelida</taxon>
        <taxon>Polychaeta</taxon>
        <taxon>Sedentaria</taxon>
        <taxon>Scolecida</taxon>
        <taxon>Capitellidae</taxon>
        <taxon>Capitella</taxon>
    </lineage>
</organism>
<dbReference type="Pfam" id="PF00483">
    <property type="entry name" value="NTP_transferase"/>
    <property type="match status" value="1"/>
</dbReference>
<protein>
    <recommendedName>
        <fullName evidence="6">Translation initiation factor eIF2B subunit epsilon</fullName>
    </recommendedName>
    <alternativeName>
        <fullName evidence="7">eIF2B GDP-GTP exchange factor subunit epsilon</fullName>
    </alternativeName>
</protein>
<reference evidence="12" key="3">
    <citation type="submission" date="2015-06" db="UniProtKB">
        <authorList>
            <consortium name="EnsemblMetazoa"/>
        </authorList>
    </citation>
    <scope>IDENTIFICATION</scope>
</reference>
<dbReference type="HOGENOM" id="CLU_012507_1_0_1"/>
<keyword evidence="5" id="KW-0648">Protein biosynthesis</keyword>
<gene>
    <name evidence="11" type="ORF">CAPTEDRAFT_153443</name>
</gene>
<dbReference type="PROSITE" id="PS51363">
    <property type="entry name" value="W2"/>
    <property type="match status" value="1"/>
</dbReference>
<sequence length="690" mass="77223">MPPKKKQGNQGDFKQEDVLQAIVIADSFNTRFAPITSNKPRCLLPLANVPVIDYTLEFLNSAGIQETFIFVCSHADQVKAHIAKRWSQSEMDVQVLVSEDCLSAGDALRDIDAKSVIHSDFVLINGDLVSNVKLIPLIEQHKAQRLKEKTPVMTMLYRKAPPGHRTRCKEDDLVIAVQPSNAQLLFHQRASQGNALQLPVELLLDHVDVELHYDLLDCHISICSPHVLPLFTDEFDFLTRDHFVKGILVNEEILGHTIHVKIIEEEYAARVSNLQMYDAISQDILSRWTYPFTPDGALLSTSDSKCSHSRHNIYLQEDVTLARGCTLEENVAIGQGTVIGSKSRISHSVIGSNCSIGNNVRLENAYILNNVTVGDDCVITTSLLDDGVKVMAGVKVHSGCVLAKKVVIGNNSTLRPATRLMAEAPTDDFDDTPGAIFYFIFHSLITAEPLFVCDLGAAYEYKESADDDEEVEDLSADLWGLRLESDEDAGDDWEASDYEGDSDDMNDDFGRNSPEATESDMFLEEVIGTLERGIAENISTENIVLEVNSLKHAYGIQIKEVNMLVTQGVLDLPLKDMEDMPPQQRRVSLSYANFKKFLPLLRNYIKNAESQLNCLLSIEDLCSKKSVLMQVFMKLIHMLYETEVLAEEVITTWYNTKTEDANGLKCRKEIGPFVKWLQEAEEESDEDESD</sequence>
<evidence type="ECO:0000256" key="2">
    <source>
        <dbReference type="ARBA" id="ARBA00007878"/>
    </source>
</evidence>
<reference evidence="11 13" key="2">
    <citation type="journal article" date="2013" name="Nature">
        <title>Insights into bilaterian evolution from three spiralian genomes.</title>
        <authorList>
            <person name="Simakov O."/>
            <person name="Marletaz F."/>
            <person name="Cho S.J."/>
            <person name="Edsinger-Gonzales E."/>
            <person name="Havlak P."/>
            <person name="Hellsten U."/>
            <person name="Kuo D.H."/>
            <person name="Larsson T."/>
            <person name="Lv J."/>
            <person name="Arendt D."/>
            <person name="Savage R."/>
            <person name="Osoegawa K."/>
            <person name="de Jong P."/>
            <person name="Grimwood J."/>
            <person name="Chapman J.A."/>
            <person name="Shapiro H."/>
            <person name="Aerts A."/>
            <person name="Otillar R.P."/>
            <person name="Terry A.Y."/>
            <person name="Boore J.L."/>
            <person name="Grigoriev I.V."/>
            <person name="Lindberg D.R."/>
            <person name="Seaver E.C."/>
            <person name="Weisblat D.A."/>
            <person name="Putnam N.H."/>
            <person name="Rokhsar D.S."/>
        </authorList>
    </citation>
    <scope>NUCLEOTIDE SEQUENCE</scope>
    <source>
        <strain evidence="11 13">I ESC-2004</strain>
    </source>
</reference>
<dbReference type="PANTHER" id="PTHR45887:SF1">
    <property type="entry name" value="TRANSLATION INITIATION FACTOR EIF-2B SUBUNIT EPSILON"/>
    <property type="match status" value="1"/>
</dbReference>
<dbReference type="InterPro" id="IPR011004">
    <property type="entry name" value="Trimer_LpxA-like_sf"/>
</dbReference>
<dbReference type="Gene3D" id="2.160.10.10">
    <property type="entry name" value="Hexapeptide repeat proteins"/>
    <property type="match status" value="1"/>
</dbReference>
<dbReference type="Gene3D" id="3.90.550.10">
    <property type="entry name" value="Spore Coat Polysaccharide Biosynthesis Protein SpsA, Chain A"/>
    <property type="match status" value="1"/>
</dbReference>
<dbReference type="STRING" id="283909.R7U1E9"/>
<dbReference type="InterPro" id="IPR029044">
    <property type="entry name" value="Nucleotide-diphossugar_trans"/>
</dbReference>
<dbReference type="GO" id="GO:0005851">
    <property type="term" value="C:eukaryotic translation initiation factor 2B complex"/>
    <property type="evidence" value="ECO:0007669"/>
    <property type="project" value="TreeGrafter"/>
</dbReference>
<dbReference type="Proteomes" id="UP000014760">
    <property type="component" value="Unassembled WGS sequence"/>
</dbReference>
<keyword evidence="13" id="KW-1185">Reference proteome</keyword>
<dbReference type="Pfam" id="PF25084">
    <property type="entry name" value="LbH_EIF2B"/>
    <property type="match status" value="1"/>
</dbReference>
<dbReference type="GO" id="GO:0031369">
    <property type="term" value="F:translation initiation factor binding"/>
    <property type="evidence" value="ECO:0007669"/>
    <property type="project" value="InterPro"/>
</dbReference>
<evidence type="ECO:0000313" key="12">
    <source>
        <dbReference type="EnsemblMetazoa" id="CapteP153443"/>
    </source>
</evidence>
<dbReference type="Gene3D" id="1.25.40.180">
    <property type="match status" value="1"/>
</dbReference>
<dbReference type="EMBL" id="AMQN01009791">
    <property type="status" value="NOT_ANNOTATED_CDS"/>
    <property type="molecule type" value="Genomic_DNA"/>
</dbReference>
<dbReference type="AlphaFoldDB" id="R7U1E9"/>
<keyword evidence="4" id="KW-0396">Initiation factor</keyword>
<dbReference type="FunFam" id="3.90.550.10:FF:000066">
    <property type="entry name" value="Translation initiation factor eIF-2B subunit epsilon"/>
    <property type="match status" value="1"/>
</dbReference>
<evidence type="ECO:0000256" key="7">
    <source>
        <dbReference type="ARBA" id="ARBA00044345"/>
    </source>
</evidence>
<evidence type="ECO:0000256" key="5">
    <source>
        <dbReference type="ARBA" id="ARBA00022917"/>
    </source>
</evidence>
<feature type="domain" description="W2" evidence="10">
    <location>
        <begin position="516"/>
        <end position="687"/>
    </location>
</feature>
<keyword evidence="3" id="KW-0963">Cytoplasm</keyword>
<dbReference type="SUPFAM" id="SSF48371">
    <property type="entry name" value="ARM repeat"/>
    <property type="match status" value="1"/>
</dbReference>
<evidence type="ECO:0000256" key="9">
    <source>
        <dbReference type="SAM" id="MobiDB-lite"/>
    </source>
</evidence>
<dbReference type="InterPro" id="IPR005835">
    <property type="entry name" value="NTP_transferase_dom"/>
</dbReference>
<proteinExistence type="inferred from homology"/>
<dbReference type="InterPro" id="IPR056764">
    <property type="entry name" value="LbH_EIF2B3/5"/>
</dbReference>
<dbReference type="InterPro" id="IPR051956">
    <property type="entry name" value="eIF2B_epsilon"/>
</dbReference>
<dbReference type="SUPFAM" id="SSF51161">
    <property type="entry name" value="Trimeric LpxA-like enzymes"/>
    <property type="match status" value="1"/>
</dbReference>
<evidence type="ECO:0000313" key="11">
    <source>
        <dbReference type="EMBL" id="ELU00049.1"/>
    </source>
</evidence>
<dbReference type="InterPro" id="IPR035543">
    <property type="entry name" value="eIF-2B_epsilon_N"/>
</dbReference>
<comment type="subunit">
    <text evidence="8">Component of the translation initiation factor 2B (eIF2B) complex which is a heterodecamer of two sets of five different subunits: alpha, beta, gamma, delta and epsilon. Subunits alpha, beta and delta comprise a regulatory subcomplex and subunits epsilon and gamma comprise a catalytic subcomplex. Within the complex, the hexameric regulatory complex resides at the center, with the two heterodimeric catalytic subcomplexes bound on opposite sides.</text>
</comment>
<evidence type="ECO:0000256" key="1">
    <source>
        <dbReference type="ARBA" id="ARBA00004514"/>
    </source>
</evidence>
<comment type="similarity">
    <text evidence="2">Belongs to the eIF-2B gamma/epsilon subunits family.</text>
</comment>
<dbReference type="InterPro" id="IPR016024">
    <property type="entry name" value="ARM-type_fold"/>
</dbReference>
<evidence type="ECO:0000256" key="4">
    <source>
        <dbReference type="ARBA" id="ARBA00022540"/>
    </source>
</evidence>
<dbReference type="FunCoup" id="R7U1E9">
    <property type="interactions" value="2163"/>
</dbReference>
<evidence type="ECO:0000256" key="3">
    <source>
        <dbReference type="ARBA" id="ARBA00022490"/>
    </source>
</evidence>
<dbReference type="EnsemblMetazoa" id="CapteT153443">
    <property type="protein sequence ID" value="CapteP153443"/>
    <property type="gene ID" value="CapteG153443"/>
</dbReference>
<dbReference type="OMA" id="LAQSCKI"/>
<feature type="region of interest" description="Disordered" evidence="9">
    <location>
        <begin position="488"/>
        <end position="515"/>
    </location>
</feature>
<dbReference type="FunFam" id="1.25.40.180:FF:000022">
    <property type="entry name" value="Translation initiation factor eIF-2B epsilon subunit"/>
    <property type="match status" value="1"/>
</dbReference>
<dbReference type="InterPro" id="IPR003307">
    <property type="entry name" value="W2_domain"/>
</dbReference>
<dbReference type="SUPFAM" id="SSF53448">
    <property type="entry name" value="Nucleotide-diphospho-sugar transferases"/>
    <property type="match status" value="1"/>
</dbReference>
<dbReference type="GO" id="GO:0005829">
    <property type="term" value="C:cytosol"/>
    <property type="evidence" value="ECO:0007669"/>
    <property type="project" value="UniProtKB-SubCell"/>
</dbReference>
<dbReference type="PANTHER" id="PTHR45887">
    <property type="entry name" value="TRANSLATION INITIATION FACTOR EIF-2B SUBUNIT EPSILON"/>
    <property type="match status" value="1"/>
</dbReference>
<accession>R7U1E9</accession>
<feature type="compositionally biased region" description="Acidic residues" evidence="9">
    <location>
        <begin position="488"/>
        <end position="507"/>
    </location>
</feature>
<dbReference type="CDD" id="cd04197">
    <property type="entry name" value="eIF-2B_epsilon_N"/>
    <property type="match status" value="1"/>
</dbReference>
<dbReference type="Pfam" id="PF02020">
    <property type="entry name" value="W2"/>
    <property type="match status" value="1"/>
</dbReference>
<dbReference type="EMBL" id="KB306242">
    <property type="protein sequence ID" value="ELU00049.1"/>
    <property type="molecule type" value="Genomic_DNA"/>
</dbReference>
<evidence type="ECO:0000256" key="8">
    <source>
        <dbReference type="ARBA" id="ARBA00046432"/>
    </source>
</evidence>
<dbReference type="InterPro" id="IPR044123">
    <property type="entry name" value="W2_eIF2B_epsilon"/>
</dbReference>
<dbReference type="CDD" id="cd11558">
    <property type="entry name" value="W2_eIF2B_epsilon"/>
    <property type="match status" value="1"/>
</dbReference>
<name>R7U1E9_CAPTE</name>
<comment type="subcellular location">
    <subcellularLocation>
        <location evidence="1">Cytoplasm</location>
        <location evidence="1">Cytosol</location>
    </subcellularLocation>
</comment>
<evidence type="ECO:0000256" key="6">
    <source>
        <dbReference type="ARBA" id="ARBA00044144"/>
    </source>
</evidence>
<dbReference type="GO" id="GO:0005085">
    <property type="term" value="F:guanyl-nucleotide exchange factor activity"/>
    <property type="evidence" value="ECO:0007669"/>
    <property type="project" value="InterPro"/>
</dbReference>
<evidence type="ECO:0000313" key="13">
    <source>
        <dbReference type="Proteomes" id="UP000014760"/>
    </source>
</evidence>
<reference evidence="13" key="1">
    <citation type="submission" date="2012-12" db="EMBL/GenBank/DDBJ databases">
        <authorList>
            <person name="Hellsten U."/>
            <person name="Grimwood J."/>
            <person name="Chapman J.A."/>
            <person name="Shapiro H."/>
            <person name="Aerts A."/>
            <person name="Otillar R.P."/>
            <person name="Terry A.Y."/>
            <person name="Boore J.L."/>
            <person name="Simakov O."/>
            <person name="Marletaz F."/>
            <person name="Cho S.-J."/>
            <person name="Edsinger-Gonzales E."/>
            <person name="Havlak P."/>
            <person name="Kuo D.-H."/>
            <person name="Larsson T."/>
            <person name="Lv J."/>
            <person name="Arendt D."/>
            <person name="Savage R."/>
            <person name="Osoegawa K."/>
            <person name="de Jong P."/>
            <person name="Lindberg D.R."/>
            <person name="Seaver E.C."/>
            <person name="Weisblat D.A."/>
            <person name="Putnam N.H."/>
            <person name="Grigoriev I.V."/>
            <person name="Rokhsar D.S."/>
        </authorList>
    </citation>
    <scope>NUCLEOTIDE SEQUENCE</scope>
    <source>
        <strain evidence="13">I ESC-2004</strain>
    </source>
</reference>